<dbReference type="OrthoDB" id="336240at2759"/>
<sequence>MASLSLTPCSSDSPTPVPPGHSRFQHELTVSSLSNRHRRNSSIVVGNHIDETRNILGALAKGGLPDEMPIGSLALLQQPPTAGVMKISNIPYSITKQEMLQFAGRQSRLSPGQAIHIIMERSTAKTMDCYVEFATPEDARETVKRIDRIQETGRPPRLGCRHVDVELSSQDALLHDLFPRAKCVHWQEGMPTVIQNTDPYSTGFAGFFTSEEIIGAIRHAEMPHRSPFSTKCPQRTYESTISTLSKFPWYAVDLYTVHDRNLLFDLVNRQIIALLARMKKINTVGLDQRLLNDLLRAGLECPGFNERQRFTLCVNAESFTELDKLSDLSKWFPFDTLAKMPNLDEHTYKLPNNFPMNNVNLISPFGPIWFEWPEEAAKQTSWQDAVRHETNILFSLLSSGSRNSNGRKLSSGSYSTMSSVVSPGTGSLSQFDVFSPPRRASNSWHMRAYSYSGMKQDPLNSKLLFAPSSPSRGRLPGHRFTRSSPVNYPVFDDDED</sequence>
<feature type="region of interest" description="Disordered" evidence="1">
    <location>
        <begin position="1"/>
        <end position="22"/>
    </location>
</feature>
<feature type="compositionally biased region" description="Polar residues" evidence="1">
    <location>
        <begin position="1"/>
        <end position="14"/>
    </location>
</feature>
<gene>
    <name evidence="2" type="ORF">BP01DRAFT_296583</name>
</gene>
<dbReference type="GeneID" id="37073075"/>
<accession>A0A318ZDN4</accession>
<dbReference type="InterPro" id="IPR035979">
    <property type="entry name" value="RBD_domain_sf"/>
</dbReference>
<reference evidence="2 3" key="1">
    <citation type="submission" date="2016-12" db="EMBL/GenBank/DDBJ databases">
        <title>The genomes of Aspergillus section Nigri reveals drivers in fungal speciation.</title>
        <authorList>
            <consortium name="DOE Joint Genome Institute"/>
            <person name="Vesth T.C."/>
            <person name="Nybo J."/>
            <person name="Theobald S."/>
            <person name="Brandl J."/>
            <person name="Frisvad J.C."/>
            <person name="Nielsen K.F."/>
            <person name="Lyhne E.K."/>
            <person name="Kogle M.E."/>
            <person name="Kuo A."/>
            <person name="Riley R."/>
            <person name="Clum A."/>
            <person name="Nolan M."/>
            <person name="Lipzen A."/>
            <person name="Salamov A."/>
            <person name="Henrissat B."/>
            <person name="Wiebenga A."/>
            <person name="De Vries R.P."/>
            <person name="Grigoriev I.V."/>
            <person name="Mortensen U.H."/>
            <person name="Andersen M.R."/>
            <person name="Baker S.E."/>
        </authorList>
    </citation>
    <scope>NUCLEOTIDE SEQUENCE [LARGE SCALE GENOMIC DNA]</scope>
    <source>
        <strain evidence="2 3">JOP 1030-1</strain>
    </source>
</reference>
<dbReference type="EMBL" id="KZ821232">
    <property type="protein sequence ID" value="PYH45385.1"/>
    <property type="molecule type" value="Genomic_DNA"/>
</dbReference>
<dbReference type="STRING" id="1450539.A0A318ZDN4"/>
<feature type="region of interest" description="Disordered" evidence="1">
    <location>
        <begin position="462"/>
        <end position="496"/>
    </location>
</feature>
<dbReference type="InterPro" id="IPR012677">
    <property type="entry name" value="Nucleotide-bd_a/b_plait_sf"/>
</dbReference>
<evidence type="ECO:0000313" key="3">
    <source>
        <dbReference type="Proteomes" id="UP000248349"/>
    </source>
</evidence>
<evidence type="ECO:0000256" key="1">
    <source>
        <dbReference type="SAM" id="MobiDB-lite"/>
    </source>
</evidence>
<proteinExistence type="predicted"/>
<dbReference type="SUPFAM" id="SSF54928">
    <property type="entry name" value="RNA-binding domain, RBD"/>
    <property type="match status" value="1"/>
</dbReference>
<protein>
    <recommendedName>
        <fullName evidence="4">RRM domain-containing protein</fullName>
    </recommendedName>
</protein>
<dbReference type="AlphaFoldDB" id="A0A318ZDN4"/>
<dbReference type="GO" id="GO:0003676">
    <property type="term" value="F:nucleic acid binding"/>
    <property type="evidence" value="ECO:0007669"/>
    <property type="project" value="InterPro"/>
</dbReference>
<dbReference type="Proteomes" id="UP000248349">
    <property type="component" value="Unassembled WGS sequence"/>
</dbReference>
<dbReference type="RefSeq" id="XP_025431367.1">
    <property type="nucleotide sequence ID" value="XM_025571847.1"/>
</dbReference>
<name>A0A318ZDN4_9EURO</name>
<keyword evidence="3" id="KW-1185">Reference proteome</keyword>
<dbReference type="Gene3D" id="3.30.70.330">
    <property type="match status" value="1"/>
</dbReference>
<evidence type="ECO:0000313" key="2">
    <source>
        <dbReference type="EMBL" id="PYH45385.1"/>
    </source>
</evidence>
<evidence type="ECO:0008006" key="4">
    <source>
        <dbReference type="Google" id="ProtNLM"/>
    </source>
</evidence>
<organism evidence="2 3">
    <name type="scientific">Aspergillus saccharolyticus JOP 1030-1</name>
    <dbReference type="NCBI Taxonomy" id="1450539"/>
    <lineage>
        <taxon>Eukaryota</taxon>
        <taxon>Fungi</taxon>
        <taxon>Dikarya</taxon>
        <taxon>Ascomycota</taxon>
        <taxon>Pezizomycotina</taxon>
        <taxon>Eurotiomycetes</taxon>
        <taxon>Eurotiomycetidae</taxon>
        <taxon>Eurotiales</taxon>
        <taxon>Aspergillaceae</taxon>
        <taxon>Aspergillus</taxon>
        <taxon>Aspergillus subgen. Circumdati</taxon>
    </lineage>
</organism>